<protein>
    <submittedName>
        <fullName evidence="2">DEAD/DEAH box helicase</fullName>
    </submittedName>
</protein>
<keyword evidence="2" id="KW-0378">Hydrolase</keyword>
<organism evidence="2 3">
    <name type="scientific">Plectonema cf. radiosum LEGE 06105</name>
    <dbReference type="NCBI Taxonomy" id="945769"/>
    <lineage>
        <taxon>Bacteria</taxon>
        <taxon>Bacillati</taxon>
        <taxon>Cyanobacteriota</taxon>
        <taxon>Cyanophyceae</taxon>
        <taxon>Oscillatoriophycideae</taxon>
        <taxon>Oscillatoriales</taxon>
        <taxon>Microcoleaceae</taxon>
        <taxon>Plectonema</taxon>
    </lineage>
</organism>
<feature type="region of interest" description="Disordered" evidence="1">
    <location>
        <begin position="1"/>
        <end position="48"/>
    </location>
</feature>
<dbReference type="RefSeq" id="WP_193917528.1">
    <property type="nucleotide sequence ID" value="NZ_JADEWL010000009.1"/>
</dbReference>
<reference evidence="2" key="1">
    <citation type="submission" date="2020-10" db="EMBL/GenBank/DDBJ databases">
        <authorList>
            <person name="Castelo-Branco R."/>
            <person name="Eusebio N."/>
            <person name="Adriana R."/>
            <person name="Vieira A."/>
            <person name="Brugerolle De Fraissinette N."/>
            <person name="Rezende De Castro R."/>
            <person name="Schneider M.P."/>
            <person name="Vasconcelos V."/>
            <person name="Leao P.N."/>
        </authorList>
    </citation>
    <scope>NUCLEOTIDE SEQUENCE</scope>
    <source>
        <strain evidence="2">LEGE 06105</strain>
    </source>
</reference>
<evidence type="ECO:0000313" key="2">
    <source>
        <dbReference type="EMBL" id="MBE9212012.1"/>
    </source>
</evidence>
<dbReference type="Proteomes" id="UP000620559">
    <property type="component" value="Unassembled WGS sequence"/>
</dbReference>
<accession>A0A8J7EZW8</accession>
<evidence type="ECO:0000313" key="3">
    <source>
        <dbReference type="Proteomes" id="UP000620559"/>
    </source>
</evidence>
<keyword evidence="2" id="KW-0547">Nucleotide-binding</keyword>
<dbReference type="EMBL" id="JADEWL010000009">
    <property type="protein sequence ID" value="MBE9212012.1"/>
    <property type="molecule type" value="Genomic_DNA"/>
</dbReference>
<dbReference type="AlphaFoldDB" id="A0A8J7EZW8"/>
<keyword evidence="3" id="KW-1185">Reference proteome</keyword>
<dbReference type="GO" id="GO:0004386">
    <property type="term" value="F:helicase activity"/>
    <property type="evidence" value="ECO:0007669"/>
    <property type="project" value="UniProtKB-KW"/>
</dbReference>
<sequence>MTEEAKEKSESQEENQSEKVDNRLPYSPPTLRKHGKINNATNNAAVPGFADLFDPFSLADIS</sequence>
<gene>
    <name evidence="2" type="ORF">IQ247_04670</name>
</gene>
<proteinExistence type="predicted"/>
<evidence type="ECO:0000256" key="1">
    <source>
        <dbReference type="SAM" id="MobiDB-lite"/>
    </source>
</evidence>
<name>A0A8J7EZW8_9CYAN</name>
<feature type="compositionally biased region" description="Basic and acidic residues" evidence="1">
    <location>
        <begin position="1"/>
        <end position="22"/>
    </location>
</feature>
<comment type="caution">
    <text evidence="2">The sequence shown here is derived from an EMBL/GenBank/DDBJ whole genome shotgun (WGS) entry which is preliminary data.</text>
</comment>
<keyword evidence="2" id="KW-0347">Helicase</keyword>
<keyword evidence="2" id="KW-0067">ATP-binding</keyword>